<evidence type="ECO:0000256" key="6">
    <source>
        <dbReference type="SAM" id="Phobius"/>
    </source>
</evidence>
<dbReference type="EMBL" id="JBJKBG010000006">
    <property type="protein sequence ID" value="KAL3735085.1"/>
    <property type="molecule type" value="Genomic_DNA"/>
</dbReference>
<feature type="transmembrane region" description="Helical" evidence="6">
    <location>
        <begin position="114"/>
        <end position="132"/>
    </location>
</feature>
<dbReference type="CDD" id="cd15841">
    <property type="entry name" value="SNARE_Qc"/>
    <property type="match status" value="1"/>
</dbReference>
<accession>A0ABD3K589</accession>
<keyword evidence="2" id="KW-0813">Transport</keyword>
<keyword evidence="8" id="KW-1185">Reference proteome</keyword>
<dbReference type="Proteomes" id="UP001634007">
    <property type="component" value="Unassembled WGS sequence"/>
</dbReference>
<name>A0ABD3K589_EUCGL</name>
<evidence type="ECO:0000256" key="5">
    <source>
        <dbReference type="ARBA" id="ARBA00023136"/>
    </source>
</evidence>
<dbReference type="SUPFAM" id="SSF58038">
    <property type="entry name" value="SNARE fusion complex"/>
    <property type="match status" value="1"/>
</dbReference>
<evidence type="ECO:0000256" key="1">
    <source>
        <dbReference type="ARBA" id="ARBA00004194"/>
    </source>
</evidence>
<keyword evidence="3 6" id="KW-0812">Transmembrane</keyword>
<comment type="caution">
    <text evidence="7">The sequence shown here is derived from an EMBL/GenBank/DDBJ whole genome shotgun (WGS) entry which is preliminary data.</text>
</comment>
<reference evidence="7 8" key="1">
    <citation type="submission" date="2024-11" db="EMBL/GenBank/DDBJ databases">
        <title>Chromosome-level genome assembly of Eucalyptus globulus Labill. provides insights into its genome evolution.</title>
        <authorList>
            <person name="Li X."/>
        </authorList>
    </citation>
    <scope>NUCLEOTIDE SEQUENCE [LARGE SCALE GENOMIC DNA]</scope>
    <source>
        <strain evidence="7">CL2024</strain>
        <tissue evidence="7">Fresh tender leaves</tissue>
    </source>
</reference>
<evidence type="ECO:0000313" key="7">
    <source>
        <dbReference type="EMBL" id="KAL3735085.1"/>
    </source>
</evidence>
<proteinExistence type="predicted"/>
<keyword evidence="4 6" id="KW-1133">Transmembrane helix</keyword>
<protein>
    <recommendedName>
        <fullName evidence="9">Bet1-like protein</fullName>
    </recommendedName>
</protein>
<sequence length="136" mass="15028">MAGSSGHGGPLHGRAVPFRSHQGLMRRAAVAARPDEILLQIDPVDGGLDHEVVGGLGRQVHQLRDVAQEIDREGKFQNDMLNQLQLTLIKARAGVKNNGRRLNKSIVQHGSNNVIHIIVFAMICFFLVYLWYKISG</sequence>
<keyword evidence="5 6" id="KW-0472">Membrane</keyword>
<evidence type="ECO:0000256" key="3">
    <source>
        <dbReference type="ARBA" id="ARBA00022692"/>
    </source>
</evidence>
<dbReference type="GO" id="GO:0000139">
    <property type="term" value="C:Golgi membrane"/>
    <property type="evidence" value="ECO:0007669"/>
    <property type="project" value="UniProtKB-SubCell"/>
</dbReference>
<evidence type="ECO:0000256" key="4">
    <source>
        <dbReference type="ARBA" id="ARBA00022989"/>
    </source>
</evidence>
<evidence type="ECO:0000313" key="8">
    <source>
        <dbReference type="Proteomes" id="UP001634007"/>
    </source>
</evidence>
<gene>
    <name evidence="7" type="ORF">ACJRO7_024262</name>
</gene>
<dbReference type="PANTHER" id="PTHR12791">
    <property type="entry name" value="GOLGI SNARE BET1-RELATED"/>
    <property type="match status" value="1"/>
</dbReference>
<dbReference type="AlphaFoldDB" id="A0ABD3K589"/>
<organism evidence="7 8">
    <name type="scientific">Eucalyptus globulus</name>
    <name type="common">Tasmanian blue gum</name>
    <dbReference type="NCBI Taxonomy" id="34317"/>
    <lineage>
        <taxon>Eukaryota</taxon>
        <taxon>Viridiplantae</taxon>
        <taxon>Streptophyta</taxon>
        <taxon>Embryophyta</taxon>
        <taxon>Tracheophyta</taxon>
        <taxon>Spermatophyta</taxon>
        <taxon>Magnoliopsida</taxon>
        <taxon>eudicotyledons</taxon>
        <taxon>Gunneridae</taxon>
        <taxon>Pentapetalae</taxon>
        <taxon>rosids</taxon>
        <taxon>malvids</taxon>
        <taxon>Myrtales</taxon>
        <taxon>Myrtaceae</taxon>
        <taxon>Myrtoideae</taxon>
        <taxon>Eucalypteae</taxon>
        <taxon>Eucalyptus</taxon>
    </lineage>
</organism>
<comment type="subcellular location">
    <subcellularLocation>
        <location evidence="1">Golgi apparatus membrane</location>
        <topology evidence="1">Single-pass membrane protein</topology>
    </subcellularLocation>
</comment>
<evidence type="ECO:0008006" key="9">
    <source>
        <dbReference type="Google" id="ProtNLM"/>
    </source>
</evidence>
<evidence type="ECO:0000256" key="2">
    <source>
        <dbReference type="ARBA" id="ARBA00022448"/>
    </source>
</evidence>